<evidence type="ECO:0000313" key="15">
    <source>
        <dbReference type="EMBL" id="EDM97667.1"/>
    </source>
</evidence>
<dbReference type="PANTHER" id="PTHR45569:SF1">
    <property type="entry name" value="SENSOR PROTEIN KDPD"/>
    <property type="match status" value="1"/>
</dbReference>
<dbReference type="SMART" id="SM00387">
    <property type="entry name" value="HATPase_c"/>
    <property type="match status" value="1"/>
</dbReference>
<evidence type="ECO:0000259" key="14">
    <source>
        <dbReference type="PROSITE" id="PS50109"/>
    </source>
</evidence>
<keyword evidence="4" id="KW-0597">Phosphoprotein</keyword>
<evidence type="ECO:0000256" key="4">
    <source>
        <dbReference type="ARBA" id="ARBA00022553"/>
    </source>
</evidence>
<keyword evidence="6 13" id="KW-0812">Transmembrane</keyword>
<comment type="catalytic activity">
    <reaction evidence="1">
        <text>ATP + protein L-histidine = ADP + protein N-phospho-L-histidine.</text>
        <dbReference type="EC" id="2.7.13.3"/>
    </reaction>
</comment>
<dbReference type="PRINTS" id="PR00344">
    <property type="entry name" value="BCTRLSENSOR"/>
</dbReference>
<dbReference type="Gene3D" id="3.30.450.40">
    <property type="match status" value="1"/>
</dbReference>
<comment type="caution">
    <text evidence="15">The sequence shown here is derived from an EMBL/GenBank/DDBJ whole genome shotgun (WGS) entry which is preliminary data.</text>
</comment>
<evidence type="ECO:0000256" key="6">
    <source>
        <dbReference type="ARBA" id="ARBA00022692"/>
    </source>
</evidence>
<feature type="transmembrane region" description="Helical" evidence="13">
    <location>
        <begin position="458"/>
        <end position="479"/>
    </location>
</feature>
<dbReference type="STRING" id="411467.BACCAP_04526"/>
<gene>
    <name evidence="15" type="ORF">BACCAP_04526</name>
</gene>
<dbReference type="InterPro" id="IPR003852">
    <property type="entry name" value="Sig_transdc_His_kinase_KdpD_N"/>
</dbReference>
<dbReference type="eggNOG" id="COG2205">
    <property type="taxonomic scope" value="Bacteria"/>
</dbReference>
<dbReference type="InterPro" id="IPR027417">
    <property type="entry name" value="P-loop_NTPase"/>
</dbReference>
<dbReference type="GO" id="GO:0005524">
    <property type="term" value="F:ATP binding"/>
    <property type="evidence" value="ECO:0007669"/>
    <property type="project" value="UniProtKB-KW"/>
</dbReference>
<feature type="transmembrane region" description="Helical" evidence="13">
    <location>
        <begin position="413"/>
        <end position="446"/>
    </location>
</feature>
<evidence type="ECO:0000256" key="10">
    <source>
        <dbReference type="ARBA" id="ARBA00022989"/>
    </source>
</evidence>
<dbReference type="InterPro" id="IPR036890">
    <property type="entry name" value="HATPase_C_sf"/>
</dbReference>
<dbReference type="FunFam" id="3.30.565.10:FF:000006">
    <property type="entry name" value="Sensor histidine kinase WalK"/>
    <property type="match status" value="1"/>
</dbReference>
<comment type="subcellular location">
    <subcellularLocation>
        <location evidence="2">Membrane</location>
        <topology evidence="2">Multi-pass membrane protein</topology>
    </subcellularLocation>
</comment>
<dbReference type="EMBL" id="AAXG02000049">
    <property type="protein sequence ID" value="EDM97667.1"/>
    <property type="molecule type" value="Genomic_DNA"/>
</dbReference>
<dbReference type="SUPFAM" id="SSF55874">
    <property type="entry name" value="ATPase domain of HSP90 chaperone/DNA topoisomerase II/histidine kinase"/>
    <property type="match status" value="1"/>
</dbReference>
<keyword evidence="7" id="KW-0547">Nucleotide-binding</keyword>
<dbReference type="Pfam" id="PF00512">
    <property type="entry name" value="HisKA"/>
    <property type="match status" value="1"/>
</dbReference>
<dbReference type="GO" id="GO:0005886">
    <property type="term" value="C:plasma membrane"/>
    <property type="evidence" value="ECO:0007669"/>
    <property type="project" value="TreeGrafter"/>
</dbReference>
<dbReference type="Pfam" id="PF13493">
    <property type="entry name" value="DUF4118"/>
    <property type="match status" value="1"/>
</dbReference>
<evidence type="ECO:0000256" key="11">
    <source>
        <dbReference type="ARBA" id="ARBA00023012"/>
    </source>
</evidence>
<dbReference type="Proteomes" id="UP000003639">
    <property type="component" value="Unassembled WGS sequence"/>
</dbReference>
<evidence type="ECO:0000256" key="12">
    <source>
        <dbReference type="ARBA" id="ARBA00023136"/>
    </source>
</evidence>
<reference evidence="15 16" key="1">
    <citation type="submission" date="2007-04" db="EMBL/GenBank/DDBJ databases">
        <authorList>
            <person name="Fulton L."/>
            <person name="Clifton S."/>
            <person name="Fulton B."/>
            <person name="Xu J."/>
            <person name="Minx P."/>
            <person name="Pepin K.H."/>
            <person name="Johnson M."/>
            <person name="Thiruvilangam P."/>
            <person name="Bhonagiri V."/>
            <person name="Nash W.E."/>
            <person name="Mardis E.R."/>
            <person name="Wilson R.K."/>
        </authorList>
    </citation>
    <scope>NUCLEOTIDE SEQUENCE [LARGE SCALE GENOMIC DNA]</scope>
    <source>
        <strain evidence="15 16">ATCC 29799</strain>
    </source>
</reference>
<accession>A6P1Z7</accession>
<dbReference type="CDD" id="cd01987">
    <property type="entry name" value="USP_KdpD-like"/>
    <property type="match status" value="1"/>
</dbReference>
<keyword evidence="16" id="KW-1185">Reference proteome</keyword>
<organism evidence="15 16">
    <name type="scientific">Pseudoflavonifractor capillosus ATCC 29799</name>
    <dbReference type="NCBI Taxonomy" id="411467"/>
    <lineage>
        <taxon>Bacteria</taxon>
        <taxon>Bacillati</taxon>
        <taxon>Bacillota</taxon>
        <taxon>Clostridia</taxon>
        <taxon>Eubacteriales</taxon>
        <taxon>Oscillospiraceae</taxon>
        <taxon>Pseudoflavonifractor</taxon>
    </lineage>
</organism>
<dbReference type="PROSITE" id="PS50109">
    <property type="entry name" value="HIS_KIN"/>
    <property type="match status" value="1"/>
</dbReference>
<keyword evidence="10 13" id="KW-1133">Transmembrane helix</keyword>
<dbReference type="InterPro" id="IPR005467">
    <property type="entry name" value="His_kinase_dom"/>
</dbReference>
<dbReference type="Gene3D" id="3.40.50.620">
    <property type="entry name" value="HUPs"/>
    <property type="match status" value="1"/>
</dbReference>
<evidence type="ECO:0000313" key="16">
    <source>
        <dbReference type="Proteomes" id="UP000003639"/>
    </source>
</evidence>
<evidence type="ECO:0000256" key="8">
    <source>
        <dbReference type="ARBA" id="ARBA00022777"/>
    </source>
</evidence>
<dbReference type="OrthoDB" id="9806130at2"/>
<keyword evidence="9" id="KW-0067">ATP-binding</keyword>
<evidence type="ECO:0000256" key="1">
    <source>
        <dbReference type="ARBA" id="ARBA00000085"/>
    </source>
</evidence>
<dbReference type="Pfam" id="PF02702">
    <property type="entry name" value="KdpD"/>
    <property type="match status" value="1"/>
</dbReference>
<dbReference type="SUPFAM" id="SSF47384">
    <property type="entry name" value="Homodimeric domain of signal transducing histidine kinase"/>
    <property type="match status" value="1"/>
</dbReference>
<dbReference type="InterPro" id="IPR014729">
    <property type="entry name" value="Rossmann-like_a/b/a_fold"/>
</dbReference>
<dbReference type="InterPro" id="IPR036097">
    <property type="entry name" value="HisK_dim/P_sf"/>
</dbReference>
<dbReference type="InterPro" id="IPR029016">
    <property type="entry name" value="GAF-like_dom_sf"/>
</dbReference>
<dbReference type="SMART" id="SM00388">
    <property type="entry name" value="HisKA"/>
    <property type="match status" value="1"/>
</dbReference>
<protein>
    <recommendedName>
        <fullName evidence="3">histidine kinase</fullName>
        <ecNumber evidence="3">2.7.13.3</ecNumber>
    </recommendedName>
</protein>
<dbReference type="Gene3D" id="1.20.120.620">
    <property type="entry name" value="Backbone structure of the membrane domain of e. Coli histidine kinase receptor kdpd"/>
    <property type="match status" value="1"/>
</dbReference>
<keyword evidence="8 15" id="KW-0418">Kinase</keyword>
<dbReference type="Gene3D" id="3.30.565.10">
    <property type="entry name" value="Histidine kinase-like ATPase, C-terminal domain"/>
    <property type="match status" value="1"/>
</dbReference>
<evidence type="ECO:0000256" key="9">
    <source>
        <dbReference type="ARBA" id="ARBA00022840"/>
    </source>
</evidence>
<evidence type="ECO:0000256" key="2">
    <source>
        <dbReference type="ARBA" id="ARBA00004141"/>
    </source>
</evidence>
<evidence type="ECO:0000256" key="7">
    <source>
        <dbReference type="ARBA" id="ARBA00022741"/>
    </source>
</evidence>
<dbReference type="InterPro" id="IPR003594">
    <property type="entry name" value="HATPase_dom"/>
</dbReference>
<sequence length="881" mass="98379">MDTATLPGQRKKEKRGELTIFCSYFPGTGKSYAMLEAADKARQAGADVVIGLLSAEQWPETEALAQKFEILPHKTAVYAGQRSDEIDLGACLKRLPQLILIDELSHLNADDSRHAKRYQDIEELLKAGMDVYTTLDIQHIESIQDSVSSILEVPIRDRIPDRVFDQAARVEFIDIEPERLRQRFFQQKKEEMISAYSLPRLSALHEIGLRRCADRAALHTSTFHGKKEYCTREHILVCLSSAPSNEKIIRTAARMAGAFRCGFTALFVETKEFQWISQPDKDRLQANIHLAQQLGASIETVYGDDVAYQIAEFARLSGVTKIVLGRSGIPRRLFFRKISLTERLIELTPELDIHIIPDNGVNGQLVARHREAIYIPTISMLDLLKSIAILILTTLIGFLFYNWGFTEANIITLYILGVMLISVFTKSSICSFIASIVGVLTFNFFFTYPRFSLHAYDSGYPITFLVMFLASLITGSLAAKLKSHAKRSAQVAWRTKLLFETNRNLQKAGTQEEIISITAKQLVKIFQRDIVAYRVGQEGLMEPEVFLVNDMESPVPFTSEKEQKVAQWVVANNKRAGAGTDNLSDSACTYLSIRTGERVYGVVGIAVSGKPLDSFETSILLSVLGECALALENQKNIEEKEAAAVLAKNEQLRANLLRSISHDLRTPLTSISGNASNLLSNGALFDTKTKEQMYTDIYDDAMWLINLVENLLSVSRLEEGKMNLHMSTELVDEVVAEALRHINRKSVEYRLNVQNSEDYVLAQIDAKLIIQVLINIVDNAIKYTPPGSQIDIGWKRQGRFIYISIGDNGPGIPDQAKPHIFDMFYSASNRIADSRRSMGLGLALCKSIVNAHGGEITVADNVPHGSIFTFSVSAGEVELHE</sequence>
<keyword evidence="5" id="KW-0808">Transferase</keyword>
<dbReference type="InterPro" id="IPR003661">
    <property type="entry name" value="HisK_dim/P_dom"/>
</dbReference>
<dbReference type="GO" id="GO:0000155">
    <property type="term" value="F:phosphorelay sensor kinase activity"/>
    <property type="evidence" value="ECO:0007669"/>
    <property type="project" value="InterPro"/>
</dbReference>
<dbReference type="InterPro" id="IPR025201">
    <property type="entry name" value="KdpD_TM"/>
</dbReference>
<evidence type="ECO:0000256" key="3">
    <source>
        <dbReference type="ARBA" id="ARBA00012438"/>
    </source>
</evidence>
<evidence type="ECO:0000256" key="13">
    <source>
        <dbReference type="SAM" id="Phobius"/>
    </source>
</evidence>
<name>A6P1Z7_9FIRM</name>
<proteinExistence type="predicted"/>
<feature type="domain" description="Histidine kinase" evidence="14">
    <location>
        <begin position="659"/>
        <end position="876"/>
    </location>
</feature>
<dbReference type="CDD" id="cd00082">
    <property type="entry name" value="HisKA"/>
    <property type="match status" value="1"/>
</dbReference>
<dbReference type="AlphaFoldDB" id="A6P1Z7"/>
<keyword evidence="12 13" id="KW-0472">Membrane</keyword>
<dbReference type="PANTHER" id="PTHR45569">
    <property type="entry name" value="SENSOR PROTEIN KDPD"/>
    <property type="match status" value="1"/>
</dbReference>
<dbReference type="Gene3D" id="3.40.50.300">
    <property type="entry name" value="P-loop containing nucleotide triphosphate hydrolases"/>
    <property type="match status" value="1"/>
</dbReference>
<dbReference type="RefSeq" id="WP_006574981.1">
    <property type="nucleotide sequence ID" value="NZ_AAXG02000049.1"/>
</dbReference>
<dbReference type="SUPFAM" id="SSF52402">
    <property type="entry name" value="Adenine nucleotide alpha hydrolases-like"/>
    <property type="match status" value="1"/>
</dbReference>
<dbReference type="InterPro" id="IPR038318">
    <property type="entry name" value="KdpD_sf"/>
</dbReference>
<dbReference type="CDD" id="cd00075">
    <property type="entry name" value="HATPase"/>
    <property type="match status" value="1"/>
</dbReference>
<dbReference type="EC" id="2.7.13.3" evidence="3"/>
<dbReference type="InterPro" id="IPR004358">
    <property type="entry name" value="Sig_transdc_His_kin-like_C"/>
</dbReference>
<reference evidence="15 16" key="2">
    <citation type="submission" date="2007-06" db="EMBL/GenBank/DDBJ databases">
        <title>Draft genome sequence of Pseudoflavonifractor capillosus ATCC 29799.</title>
        <authorList>
            <person name="Sudarsanam P."/>
            <person name="Ley R."/>
            <person name="Guruge J."/>
            <person name="Turnbaugh P.J."/>
            <person name="Mahowald M."/>
            <person name="Liep D."/>
            <person name="Gordon J."/>
        </authorList>
    </citation>
    <scope>NUCLEOTIDE SEQUENCE [LARGE SCALE GENOMIC DNA]</scope>
    <source>
        <strain evidence="15 16">ATCC 29799</strain>
    </source>
</reference>
<dbReference type="Pfam" id="PF02518">
    <property type="entry name" value="HATPase_c"/>
    <property type="match status" value="1"/>
</dbReference>
<keyword evidence="11" id="KW-0902">Two-component regulatory system</keyword>
<dbReference type="Gene3D" id="1.10.287.130">
    <property type="match status" value="1"/>
</dbReference>
<dbReference type="InterPro" id="IPR052023">
    <property type="entry name" value="Histidine_kinase_KdpD"/>
</dbReference>
<feature type="transmembrane region" description="Helical" evidence="13">
    <location>
        <begin position="383"/>
        <end position="401"/>
    </location>
</feature>
<evidence type="ECO:0000256" key="5">
    <source>
        <dbReference type="ARBA" id="ARBA00022679"/>
    </source>
</evidence>